<reference evidence="1" key="1">
    <citation type="submission" date="2022-04" db="EMBL/GenBank/DDBJ databases">
        <title>Genome of the entomopathogenic fungus Entomophthora muscae.</title>
        <authorList>
            <person name="Elya C."/>
            <person name="Lovett B.R."/>
            <person name="Lee E."/>
            <person name="Macias A.M."/>
            <person name="Hajek A.E."/>
            <person name="De Bivort B.L."/>
            <person name="Kasson M.T."/>
            <person name="De Fine Licht H.H."/>
            <person name="Stajich J.E."/>
        </authorList>
    </citation>
    <scope>NUCLEOTIDE SEQUENCE</scope>
    <source>
        <strain evidence="1">Berkeley</strain>
    </source>
</reference>
<accession>A0ACC2RR23</accession>
<sequence length="163" mass="18199">MPLENRRRIIIAFDNSKISRTVLDWAKGHVFRPNQDHVTIVTVTEDGESYFEPTYFQGFISGKWGFEERQNYLKELSEKAENTIAELSAELAKMGITSNPVVIKAADAKKSLVEATVNYKADMLIVGSRGLHGLKRAVLGSVSEYCINHCECPVLVHKGNTKA</sequence>
<name>A0ACC2RR23_9FUNG</name>
<dbReference type="EMBL" id="QTSX02006667">
    <property type="protein sequence ID" value="KAJ9052450.1"/>
    <property type="molecule type" value="Genomic_DNA"/>
</dbReference>
<gene>
    <name evidence="1" type="ORF">DSO57_1034053</name>
</gene>
<dbReference type="Proteomes" id="UP001165960">
    <property type="component" value="Unassembled WGS sequence"/>
</dbReference>
<keyword evidence="2" id="KW-1185">Reference proteome</keyword>
<proteinExistence type="predicted"/>
<evidence type="ECO:0000313" key="1">
    <source>
        <dbReference type="EMBL" id="KAJ9052450.1"/>
    </source>
</evidence>
<evidence type="ECO:0000313" key="2">
    <source>
        <dbReference type="Proteomes" id="UP001165960"/>
    </source>
</evidence>
<comment type="caution">
    <text evidence="1">The sequence shown here is derived from an EMBL/GenBank/DDBJ whole genome shotgun (WGS) entry which is preliminary data.</text>
</comment>
<protein>
    <submittedName>
        <fullName evidence="1">Uncharacterized protein</fullName>
    </submittedName>
</protein>
<organism evidence="1 2">
    <name type="scientific">Entomophthora muscae</name>
    <dbReference type="NCBI Taxonomy" id="34485"/>
    <lineage>
        <taxon>Eukaryota</taxon>
        <taxon>Fungi</taxon>
        <taxon>Fungi incertae sedis</taxon>
        <taxon>Zoopagomycota</taxon>
        <taxon>Entomophthoromycotina</taxon>
        <taxon>Entomophthoromycetes</taxon>
        <taxon>Entomophthorales</taxon>
        <taxon>Entomophthoraceae</taxon>
        <taxon>Entomophthora</taxon>
    </lineage>
</organism>